<proteinExistence type="inferred from homology"/>
<name>A0A1G9XUM3_9FIRM</name>
<dbReference type="InterPro" id="IPR004785">
    <property type="entry name" value="RpiB"/>
</dbReference>
<organism evidence="5 6">
    <name type="scientific">Lachnospira pectinoschiza</name>
    <dbReference type="NCBI Taxonomy" id="28052"/>
    <lineage>
        <taxon>Bacteria</taxon>
        <taxon>Bacillati</taxon>
        <taxon>Bacillota</taxon>
        <taxon>Clostridia</taxon>
        <taxon>Lachnospirales</taxon>
        <taxon>Lachnospiraceae</taxon>
        <taxon>Lachnospira</taxon>
    </lineage>
</organism>
<keyword evidence="2 5" id="KW-0413">Isomerase</keyword>
<feature type="binding site" evidence="4">
    <location>
        <position position="137"/>
    </location>
    <ligand>
        <name>D-ribulose 5-phosphate</name>
        <dbReference type="ChEBI" id="CHEBI:58121"/>
    </ligand>
</feature>
<dbReference type="NCBIfam" id="NF004051">
    <property type="entry name" value="PRK05571.1"/>
    <property type="match status" value="1"/>
</dbReference>
<feature type="binding site" evidence="4">
    <location>
        <begin position="8"/>
        <end position="9"/>
    </location>
    <ligand>
        <name>D-ribulose 5-phosphate</name>
        <dbReference type="ChEBI" id="CHEBI:58121"/>
    </ligand>
</feature>
<dbReference type="GO" id="GO:0019316">
    <property type="term" value="P:D-allose catabolic process"/>
    <property type="evidence" value="ECO:0007669"/>
    <property type="project" value="TreeGrafter"/>
</dbReference>
<dbReference type="PANTHER" id="PTHR30345:SF0">
    <property type="entry name" value="DNA DAMAGE-REPAIR_TOLERATION PROTEIN DRT102"/>
    <property type="match status" value="1"/>
</dbReference>
<comment type="similarity">
    <text evidence="1">Belongs to the LacAB/RpiB family.</text>
</comment>
<dbReference type="OrthoDB" id="1778624at2"/>
<dbReference type="GO" id="GO:0004751">
    <property type="term" value="F:ribose-5-phosphate isomerase activity"/>
    <property type="evidence" value="ECO:0007669"/>
    <property type="project" value="TreeGrafter"/>
</dbReference>
<feature type="binding site" evidence="4">
    <location>
        <position position="133"/>
    </location>
    <ligand>
        <name>D-ribulose 5-phosphate</name>
        <dbReference type="ChEBI" id="CHEBI:58121"/>
    </ligand>
</feature>
<dbReference type="Proteomes" id="UP000187651">
    <property type="component" value="Unassembled WGS sequence"/>
</dbReference>
<dbReference type="InterPro" id="IPR003500">
    <property type="entry name" value="RpiB_LacA_LacB"/>
</dbReference>
<sequence length="143" mass="15658">MKLAIGCDHGAIELKEQLVAHLEKKGYEVIDKGTYTKDSCDYPVYAKQVCESVLSSEVELGILLCGTGIGMSMAANKVKGIRAALCSDCFSAQATREHNNANVLCMGARVLGPELAFRIADTFLEAKFSNDERHIRRISMLED</sequence>
<dbReference type="NCBIfam" id="TIGR01120">
    <property type="entry name" value="rpiB"/>
    <property type="match status" value="1"/>
</dbReference>
<evidence type="ECO:0000256" key="2">
    <source>
        <dbReference type="ARBA" id="ARBA00023235"/>
    </source>
</evidence>
<dbReference type="RefSeq" id="WP_074521723.1">
    <property type="nucleotide sequence ID" value="NZ_FNHZ01000004.1"/>
</dbReference>
<feature type="binding site" evidence="4">
    <location>
        <position position="109"/>
    </location>
    <ligand>
        <name>D-ribulose 5-phosphate</name>
        <dbReference type="ChEBI" id="CHEBI:58121"/>
    </ligand>
</feature>
<feature type="binding site" evidence="4">
    <location>
        <position position="99"/>
    </location>
    <ligand>
        <name>D-ribulose 5-phosphate</name>
        <dbReference type="ChEBI" id="CHEBI:58121"/>
    </ligand>
</feature>
<dbReference type="NCBIfam" id="TIGR00689">
    <property type="entry name" value="rpiB_lacA_lacB"/>
    <property type="match status" value="1"/>
</dbReference>
<protein>
    <submittedName>
        <fullName evidence="5">Ribose 5-phosphate isomerase B</fullName>
    </submittedName>
</protein>
<feature type="binding site" evidence="4">
    <location>
        <begin position="66"/>
        <end position="70"/>
    </location>
    <ligand>
        <name>D-ribulose 5-phosphate</name>
        <dbReference type="ChEBI" id="CHEBI:58121"/>
    </ligand>
</feature>
<accession>A0A1G9XUM3</accession>
<dbReference type="InterPro" id="IPR036569">
    <property type="entry name" value="RpiB_LacA_LacB_sf"/>
</dbReference>
<reference evidence="6" key="1">
    <citation type="submission" date="2016-10" db="EMBL/GenBank/DDBJ databases">
        <authorList>
            <person name="Varghese N."/>
            <person name="Submissions S."/>
        </authorList>
    </citation>
    <scope>NUCLEOTIDE SEQUENCE [LARGE SCALE GENOMIC DNA]</scope>
    <source>
        <strain evidence="6">M83</strain>
    </source>
</reference>
<evidence type="ECO:0000256" key="4">
    <source>
        <dbReference type="PIRSR" id="PIRSR005384-2"/>
    </source>
</evidence>
<dbReference type="Pfam" id="PF02502">
    <property type="entry name" value="LacAB_rpiB"/>
    <property type="match status" value="1"/>
</dbReference>
<dbReference type="PIRSF" id="PIRSF005384">
    <property type="entry name" value="RpiB_LacA_B"/>
    <property type="match status" value="1"/>
</dbReference>
<dbReference type="PANTHER" id="PTHR30345">
    <property type="entry name" value="RIBOSE-5-PHOSPHATE ISOMERASE B"/>
    <property type="match status" value="1"/>
</dbReference>
<dbReference type="AlphaFoldDB" id="A0A1G9XUM3"/>
<feature type="active site" description="Proton acceptor" evidence="3">
    <location>
        <position position="65"/>
    </location>
</feature>
<dbReference type="GO" id="GO:0009052">
    <property type="term" value="P:pentose-phosphate shunt, non-oxidative branch"/>
    <property type="evidence" value="ECO:0007669"/>
    <property type="project" value="TreeGrafter"/>
</dbReference>
<feature type="active site" description="Proton donor" evidence="3">
    <location>
        <position position="98"/>
    </location>
</feature>
<dbReference type="EMBL" id="FNHZ01000004">
    <property type="protein sequence ID" value="SDN00532.1"/>
    <property type="molecule type" value="Genomic_DNA"/>
</dbReference>
<evidence type="ECO:0000313" key="5">
    <source>
        <dbReference type="EMBL" id="SDN00532.1"/>
    </source>
</evidence>
<evidence type="ECO:0000256" key="3">
    <source>
        <dbReference type="PIRSR" id="PIRSR005384-1"/>
    </source>
</evidence>
<dbReference type="SUPFAM" id="SSF89623">
    <property type="entry name" value="Ribose/Galactose isomerase RpiB/AlsB"/>
    <property type="match status" value="1"/>
</dbReference>
<gene>
    <name evidence="5" type="ORF">SAMN05216544_1650</name>
</gene>
<keyword evidence="6" id="KW-1185">Reference proteome</keyword>
<evidence type="ECO:0000256" key="1">
    <source>
        <dbReference type="ARBA" id="ARBA00008754"/>
    </source>
</evidence>
<evidence type="ECO:0000313" key="6">
    <source>
        <dbReference type="Proteomes" id="UP000187651"/>
    </source>
</evidence>
<dbReference type="Gene3D" id="3.40.1400.10">
    <property type="entry name" value="Sugar-phosphate isomerase, RpiB/LacA/LacB"/>
    <property type="match status" value="1"/>
</dbReference>